<name>A0ACD0NXD8_9BASI</name>
<dbReference type="EMBL" id="KZ819924">
    <property type="protein sequence ID" value="PWN50508.1"/>
    <property type="molecule type" value="Genomic_DNA"/>
</dbReference>
<dbReference type="Proteomes" id="UP000245626">
    <property type="component" value="Unassembled WGS sequence"/>
</dbReference>
<proteinExistence type="predicted"/>
<reference evidence="1 2" key="1">
    <citation type="journal article" date="2018" name="Mol. Biol. Evol.">
        <title>Broad Genomic Sampling Reveals a Smut Pathogenic Ancestry of the Fungal Clade Ustilaginomycotina.</title>
        <authorList>
            <person name="Kijpornyongpan T."/>
            <person name="Mondo S.J."/>
            <person name="Barry K."/>
            <person name="Sandor L."/>
            <person name="Lee J."/>
            <person name="Lipzen A."/>
            <person name="Pangilinan J."/>
            <person name="LaButti K."/>
            <person name="Hainaut M."/>
            <person name="Henrissat B."/>
            <person name="Grigoriev I.V."/>
            <person name="Spatafora J.W."/>
            <person name="Aime M.C."/>
        </authorList>
    </citation>
    <scope>NUCLEOTIDE SEQUENCE [LARGE SCALE GENOMIC DNA]</scope>
    <source>
        <strain evidence="1 2">SA 807</strain>
    </source>
</reference>
<sequence length="845" mass="94326">MEAGPSSRGIGGSSRTRRVEESIPRYIPAGTVTATCLDGKEVRFEKRKKMKGWKPPLLNFKEERGSGLLSRPIHRLLEDVEALKALEVVEMEEMEERRASTAKIARRNASSNAGKMWVDRYRPRKFTELLGDERIHRDVMSWLKEWDECVFKRKNPRRSRHQQYRKDAATAAMVPGSSAFGQDQSNQWRDPYGRPQERVLLISGPPGLGKTTLAHVIASQAGYNVFELNASDSRTASAVEDQIRMALESASMKDPRPTLVVIDEIDGATGGGAGEGAGAGFVKALIRLIEGGKGWAKAKKSFASSKAKPKKGVKPLLRPIICICNDLYAPSLRPLRPLARLIRFSKAPTNILVRRLREICEIEAVKADTRGLSLLSELTGGDIRSCLNALEFAKAKDIRLTEGEIRNASIGIKDTGTSVHKVWELLFRTQNRKAKDKATFKGLQTRQTEASTPWNSGNAGETKKASEVMIDSPNENLYRLVHEIQSCNEYEKLAQGCFEHYPSLRTSDDGWKRFERVHDWLDFGQNLHQKIWSGGHYELMGFLPWTFVPWHLLFANSGNALPEYPRVDYENYLKVTAFDEVATSLHLSLPPNLRSQFNKNSVVTELGPSLMRMLNPDLKLVNSQVVRPEQRATLDSLVKIMLSLNLSFVQDRNEDGQLVYKLEPPLDLFVQYDGKRSKEVGPGRFSVRQTIAKELETAALRIKNGMLGDKDDGNGKSTSGSRAIAVYKKGGEQGSNPLEEKKEKIAVDFFGRPIVKKERSKGEKTLQPVPIPVGMGNKKRKSPGDGKVGPAPPPEDEERSGPELAEMEAPTSSPPAKEEGVKVFYRYHEGYSNAVRKPLKLSSLL</sequence>
<keyword evidence="1" id="KW-0378">Hydrolase</keyword>
<protein>
    <submittedName>
        <fullName evidence="1">P-loop containing nucleoside triphosphate hydrolase protein</fullName>
    </submittedName>
</protein>
<organism evidence="1 2">
    <name type="scientific">Violaceomyces palustris</name>
    <dbReference type="NCBI Taxonomy" id="1673888"/>
    <lineage>
        <taxon>Eukaryota</taxon>
        <taxon>Fungi</taxon>
        <taxon>Dikarya</taxon>
        <taxon>Basidiomycota</taxon>
        <taxon>Ustilaginomycotina</taxon>
        <taxon>Ustilaginomycetes</taxon>
        <taxon>Violaceomycetales</taxon>
        <taxon>Violaceomycetaceae</taxon>
        <taxon>Violaceomyces</taxon>
    </lineage>
</organism>
<accession>A0ACD0NXD8</accession>
<evidence type="ECO:0000313" key="1">
    <source>
        <dbReference type="EMBL" id="PWN50508.1"/>
    </source>
</evidence>
<keyword evidence="2" id="KW-1185">Reference proteome</keyword>
<gene>
    <name evidence="1" type="ORF">IE53DRAFT_315630</name>
</gene>
<evidence type="ECO:0000313" key="2">
    <source>
        <dbReference type="Proteomes" id="UP000245626"/>
    </source>
</evidence>